<proteinExistence type="predicted"/>
<dbReference type="AlphaFoldDB" id="A0A375AD62"/>
<dbReference type="RefSeq" id="WP_067486725.1">
    <property type="nucleotide sequence ID" value="NZ_LT615367.1"/>
</dbReference>
<sequence length="116" mass="13581">MSKSLIKRCQRRWRIRLKPWGDSKISPYWCKADIKPFARENGKITADCLVAEMAENNAKADFAGQGNPYGWTPEFSRYFDENRERYTKEALHFLTGEITIEEIDDSIDAEIDCWEP</sequence>
<dbReference type="EMBL" id="LT615367">
    <property type="protein sequence ID" value="SLM63539.1"/>
    <property type="molecule type" value="Genomic_DNA"/>
</dbReference>
<evidence type="ECO:0000313" key="2">
    <source>
        <dbReference type="Proteomes" id="UP000294820"/>
    </source>
</evidence>
<evidence type="ECO:0000313" key="1">
    <source>
        <dbReference type="EMBL" id="SLM63539.1"/>
    </source>
</evidence>
<organism evidence="1 2">
    <name type="scientific">Dickeya aquatica</name>
    <dbReference type="NCBI Taxonomy" id="1401087"/>
    <lineage>
        <taxon>Bacteria</taxon>
        <taxon>Pseudomonadati</taxon>
        <taxon>Pseudomonadota</taxon>
        <taxon>Gammaproteobacteria</taxon>
        <taxon>Enterobacterales</taxon>
        <taxon>Pectobacteriaceae</taxon>
        <taxon>Dickeya</taxon>
    </lineage>
</organism>
<gene>
    <name evidence="1" type="ORF">DAQ1742_02666</name>
</gene>
<reference evidence="1 2" key="1">
    <citation type="submission" date="2016-09" db="EMBL/GenBank/DDBJ databases">
        <authorList>
            <person name="Reverchon S."/>
            <person name="Nasser W."/>
            <person name="Leonard S."/>
            <person name="Brochier C."/>
            <person name="Duprey A."/>
        </authorList>
    </citation>
    <scope>NUCLEOTIDE SEQUENCE [LARGE SCALE GENOMIC DNA]</scope>
    <source>
        <strain evidence="1 2">174/2</strain>
    </source>
</reference>
<accession>A0A375AD62</accession>
<dbReference type="Proteomes" id="UP000294820">
    <property type="component" value="Chromosome 1"/>
</dbReference>
<name>A0A375AD62_9GAMM</name>
<protein>
    <submittedName>
        <fullName evidence="1">Uncharacterized protein</fullName>
    </submittedName>
</protein>
<dbReference type="KEGG" id="daq:DAQ1742_02666"/>
<keyword evidence="2" id="KW-1185">Reference proteome</keyword>